<dbReference type="PANTHER" id="PTHR11527">
    <property type="entry name" value="HEAT-SHOCK PROTEIN 20 FAMILY MEMBER"/>
    <property type="match status" value="1"/>
</dbReference>
<dbReference type="InterPro" id="IPR008978">
    <property type="entry name" value="HSP20-like_chaperone"/>
</dbReference>
<dbReference type="CDD" id="cd06471">
    <property type="entry name" value="ACD_LpsHSP_like"/>
    <property type="match status" value="1"/>
</dbReference>
<dbReference type="EMBL" id="JAHLFG010000042">
    <property type="protein sequence ID" value="MBU3826654.1"/>
    <property type="molecule type" value="Genomic_DNA"/>
</dbReference>
<proteinExistence type="inferred from homology"/>
<dbReference type="InterPro" id="IPR031107">
    <property type="entry name" value="Small_HSP"/>
</dbReference>
<dbReference type="SUPFAM" id="SSF49764">
    <property type="entry name" value="HSP20-like chaperones"/>
    <property type="match status" value="1"/>
</dbReference>
<reference evidence="4" key="2">
    <citation type="submission" date="2021-04" db="EMBL/GenBank/DDBJ databases">
        <authorList>
            <person name="Gilroy R."/>
        </authorList>
    </citation>
    <scope>NUCLEOTIDE SEQUENCE</scope>
    <source>
        <strain evidence="4">687</strain>
    </source>
</reference>
<evidence type="ECO:0000259" key="3">
    <source>
        <dbReference type="PROSITE" id="PS01031"/>
    </source>
</evidence>
<sequence>MANLMRRDNSPLTIFDLFSRPLSSFDDDFAPLMNYGDSFKTDIQDKGDAYCLTADMPGVEKQDLKLDFDDGVLTISAKHHSVKEEQGDNGYLLKERTEGSYSRSFSFDNIDEQNIEASFDQGVLQVILPKFKQQRTSKSITIK</sequence>
<feature type="domain" description="SHSP" evidence="3">
    <location>
        <begin position="30"/>
        <end position="143"/>
    </location>
</feature>
<protein>
    <submittedName>
        <fullName evidence="4">Hsp20/alpha crystallin family protein</fullName>
    </submittedName>
</protein>
<dbReference type="PROSITE" id="PS01031">
    <property type="entry name" value="SHSP"/>
    <property type="match status" value="1"/>
</dbReference>
<accession>A0A9E2NTS8</accession>
<organism evidence="4 5">
    <name type="scientific">Candidatus Anaerobiospirillum merdipullorum</name>
    <dbReference type="NCBI Taxonomy" id="2838450"/>
    <lineage>
        <taxon>Bacteria</taxon>
        <taxon>Pseudomonadati</taxon>
        <taxon>Pseudomonadota</taxon>
        <taxon>Gammaproteobacteria</taxon>
        <taxon>Aeromonadales</taxon>
        <taxon>Succinivibrionaceae</taxon>
        <taxon>Anaerobiospirillum</taxon>
    </lineage>
</organism>
<dbReference type="AlphaFoldDB" id="A0A9E2NTS8"/>
<gene>
    <name evidence="4" type="ORF">IAA31_04095</name>
</gene>
<reference evidence="4" key="1">
    <citation type="journal article" date="2021" name="PeerJ">
        <title>Extensive microbial diversity within the chicken gut microbiome revealed by metagenomics and culture.</title>
        <authorList>
            <person name="Gilroy R."/>
            <person name="Ravi A."/>
            <person name="Getino M."/>
            <person name="Pursley I."/>
            <person name="Horton D.L."/>
            <person name="Alikhan N.F."/>
            <person name="Baker D."/>
            <person name="Gharbi K."/>
            <person name="Hall N."/>
            <person name="Watson M."/>
            <person name="Adriaenssens E.M."/>
            <person name="Foster-Nyarko E."/>
            <person name="Jarju S."/>
            <person name="Secka A."/>
            <person name="Antonio M."/>
            <person name="Oren A."/>
            <person name="Chaudhuri R.R."/>
            <person name="La Ragione R."/>
            <person name="Hildebrand F."/>
            <person name="Pallen M.J."/>
        </authorList>
    </citation>
    <scope>NUCLEOTIDE SEQUENCE</scope>
    <source>
        <strain evidence="4">687</strain>
    </source>
</reference>
<name>A0A9E2NTS8_9GAMM</name>
<comment type="caution">
    <text evidence="4">The sequence shown here is derived from an EMBL/GenBank/DDBJ whole genome shotgun (WGS) entry which is preliminary data.</text>
</comment>
<evidence type="ECO:0000256" key="1">
    <source>
        <dbReference type="PROSITE-ProRule" id="PRU00285"/>
    </source>
</evidence>
<evidence type="ECO:0000313" key="5">
    <source>
        <dbReference type="Proteomes" id="UP000824150"/>
    </source>
</evidence>
<dbReference type="Pfam" id="PF00011">
    <property type="entry name" value="HSP20"/>
    <property type="match status" value="1"/>
</dbReference>
<evidence type="ECO:0000313" key="4">
    <source>
        <dbReference type="EMBL" id="MBU3826654.1"/>
    </source>
</evidence>
<comment type="similarity">
    <text evidence="1 2">Belongs to the small heat shock protein (HSP20) family.</text>
</comment>
<dbReference type="InterPro" id="IPR002068">
    <property type="entry name" value="A-crystallin/Hsp20_dom"/>
</dbReference>
<dbReference type="Proteomes" id="UP000824150">
    <property type="component" value="Unassembled WGS sequence"/>
</dbReference>
<evidence type="ECO:0000256" key="2">
    <source>
        <dbReference type="RuleBase" id="RU003616"/>
    </source>
</evidence>
<dbReference type="Gene3D" id="2.60.40.790">
    <property type="match status" value="1"/>
</dbReference>